<organism evidence="1 2">
    <name type="scientific">Nostoc cf. edaphicum LEGE 07299</name>
    <dbReference type="NCBI Taxonomy" id="2777974"/>
    <lineage>
        <taxon>Bacteria</taxon>
        <taxon>Bacillati</taxon>
        <taxon>Cyanobacteriota</taxon>
        <taxon>Cyanophyceae</taxon>
        <taxon>Nostocales</taxon>
        <taxon>Nostocaceae</taxon>
        <taxon>Nostoc</taxon>
    </lineage>
</organism>
<proteinExistence type="predicted"/>
<evidence type="ECO:0000313" key="2">
    <source>
        <dbReference type="Proteomes" id="UP000647836"/>
    </source>
</evidence>
<comment type="caution">
    <text evidence="1">The sequence shown here is derived from an EMBL/GenBank/DDBJ whole genome shotgun (WGS) entry which is preliminary data.</text>
</comment>
<name>A0ABR9TYY1_9NOSO</name>
<keyword evidence="2" id="KW-1185">Reference proteome</keyword>
<dbReference type="RefSeq" id="WP_194042623.1">
    <property type="nucleotide sequence ID" value="NZ_JADEXF010000186.1"/>
</dbReference>
<evidence type="ECO:0000313" key="1">
    <source>
        <dbReference type="EMBL" id="MBE9104820.1"/>
    </source>
</evidence>
<protein>
    <recommendedName>
        <fullName evidence="3">Transposase</fullName>
    </recommendedName>
</protein>
<dbReference type="EMBL" id="JADEXF010000186">
    <property type="protein sequence ID" value="MBE9104820.1"/>
    <property type="molecule type" value="Genomic_DNA"/>
</dbReference>
<reference evidence="1 2" key="1">
    <citation type="submission" date="2020-10" db="EMBL/GenBank/DDBJ databases">
        <authorList>
            <person name="Castelo-Branco R."/>
            <person name="Eusebio N."/>
            <person name="Adriana R."/>
            <person name="Vieira A."/>
            <person name="Brugerolle De Fraissinette N."/>
            <person name="Rezende De Castro R."/>
            <person name="Schneider M.P."/>
            <person name="Vasconcelos V."/>
            <person name="Leao P.N."/>
        </authorList>
    </citation>
    <scope>NUCLEOTIDE SEQUENCE [LARGE SCALE GENOMIC DNA]</scope>
    <source>
        <strain evidence="1 2">LEGE 07299</strain>
    </source>
</reference>
<sequence length="80" mass="9216">MTSWFFIKTEVAIDLLKGILYVFQVLNMRSLSKINLSESQYRYQIAASLSAIKIFSAGDSLKAENYAAYQKRLVKLQEFI</sequence>
<accession>A0ABR9TYY1</accession>
<dbReference type="Proteomes" id="UP000647836">
    <property type="component" value="Unassembled WGS sequence"/>
</dbReference>
<evidence type="ECO:0008006" key="3">
    <source>
        <dbReference type="Google" id="ProtNLM"/>
    </source>
</evidence>
<gene>
    <name evidence="1" type="ORF">IQ229_07650</name>
</gene>